<proteinExistence type="predicted"/>
<evidence type="ECO:0000313" key="3">
    <source>
        <dbReference type="Proteomes" id="UP000604046"/>
    </source>
</evidence>
<dbReference type="Pfam" id="PF00754">
    <property type="entry name" value="F5_F8_type_C"/>
    <property type="match status" value="1"/>
</dbReference>
<dbReference type="Proteomes" id="UP000604046">
    <property type="component" value="Unassembled WGS sequence"/>
</dbReference>
<name>A0A812MRF0_9DINO</name>
<dbReference type="AlphaFoldDB" id="A0A812MRF0"/>
<dbReference type="SUPFAM" id="SSF49785">
    <property type="entry name" value="Galactose-binding domain-like"/>
    <property type="match status" value="2"/>
</dbReference>
<evidence type="ECO:0000313" key="2">
    <source>
        <dbReference type="EMBL" id="CAE7275806.1"/>
    </source>
</evidence>
<dbReference type="PANTHER" id="PTHR45713:SF6">
    <property type="entry name" value="F5_8 TYPE C DOMAIN-CONTAINING PROTEIN"/>
    <property type="match status" value="1"/>
</dbReference>
<dbReference type="PANTHER" id="PTHR45713">
    <property type="entry name" value="FTP DOMAIN-CONTAINING PROTEIN"/>
    <property type="match status" value="1"/>
</dbReference>
<dbReference type="Pfam" id="PF22633">
    <property type="entry name" value="F5_F8_type_C_2"/>
    <property type="match status" value="1"/>
</dbReference>
<evidence type="ECO:0000259" key="1">
    <source>
        <dbReference type="PROSITE" id="PS50022"/>
    </source>
</evidence>
<dbReference type="InterPro" id="IPR051941">
    <property type="entry name" value="BG_Antigen-Binding_Lectin"/>
</dbReference>
<dbReference type="PROSITE" id="PS50022">
    <property type="entry name" value="FA58C_3"/>
    <property type="match status" value="2"/>
</dbReference>
<keyword evidence="3" id="KW-1185">Reference proteome</keyword>
<dbReference type="OrthoDB" id="10519322at2759"/>
<dbReference type="Gene3D" id="2.60.120.260">
    <property type="entry name" value="Galactose-binding domain-like"/>
    <property type="match status" value="2"/>
</dbReference>
<feature type="domain" description="F5/8 type C" evidence="1">
    <location>
        <begin position="195"/>
        <end position="308"/>
    </location>
</feature>
<protein>
    <recommendedName>
        <fullName evidence="1">F5/8 type C domain-containing protein</fullName>
    </recommendedName>
</protein>
<gene>
    <name evidence="2" type="ORF">SNAT2548_LOCUS14628</name>
</gene>
<sequence length="308" mass="33617">MDAFTDKQLHCRLFNADVIAGAVAQGVVVVSLANLHCIMLGETQLILELVLHILALSPQGMLLKSSLRNDTETTSLRPALDGPNLALYKPVLASSFRSATEYAAKAVDGDGASQWASSPLSSQWLWVDLLGHHDVRVVSITWGEASEAMLQTSFNAIDWTDVANLSPLSPSDQTITEFNPPVPAQWVRVMCQEACAIMELGVHGHVPHVPHVPRANLALWHPVLGSSQSGFEHVSHMVDGIEESQWLSDVEAEPWAWVDLLGPHVVEEVEVLWGEEYAEQYALQTSFTGLDWLTVATDTGGKAQECEP</sequence>
<accession>A0A812MRF0</accession>
<dbReference type="InterPro" id="IPR008979">
    <property type="entry name" value="Galactose-bd-like_sf"/>
</dbReference>
<reference evidence="2" key="1">
    <citation type="submission" date="2021-02" db="EMBL/GenBank/DDBJ databases">
        <authorList>
            <person name="Dougan E. K."/>
            <person name="Rhodes N."/>
            <person name="Thang M."/>
            <person name="Chan C."/>
        </authorList>
    </citation>
    <scope>NUCLEOTIDE SEQUENCE</scope>
</reference>
<feature type="domain" description="F5/8 type C" evidence="1">
    <location>
        <begin position="73"/>
        <end position="189"/>
    </location>
</feature>
<dbReference type="EMBL" id="CAJNDS010001746">
    <property type="protein sequence ID" value="CAE7275806.1"/>
    <property type="molecule type" value="Genomic_DNA"/>
</dbReference>
<organism evidence="2 3">
    <name type="scientific">Symbiodinium natans</name>
    <dbReference type="NCBI Taxonomy" id="878477"/>
    <lineage>
        <taxon>Eukaryota</taxon>
        <taxon>Sar</taxon>
        <taxon>Alveolata</taxon>
        <taxon>Dinophyceae</taxon>
        <taxon>Suessiales</taxon>
        <taxon>Symbiodiniaceae</taxon>
        <taxon>Symbiodinium</taxon>
    </lineage>
</organism>
<dbReference type="InterPro" id="IPR000421">
    <property type="entry name" value="FA58C"/>
</dbReference>
<comment type="caution">
    <text evidence="2">The sequence shown here is derived from an EMBL/GenBank/DDBJ whole genome shotgun (WGS) entry which is preliminary data.</text>
</comment>